<reference evidence="3" key="3">
    <citation type="submission" date="2025-09" db="UniProtKB">
        <authorList>
            <consortium name="Ensembl"/>
        </authorList>
    </citation>
    <scope>IDENTIFICATION</scope>
</reference>
<proteinExistence type="predicted"/>
<dbReference type="SUPFAM" id="SSF50729">
    <property type="entry name" value="PH domain-like"/>
    <property type="match status" value="1"/>
</dbReference>
<reference evidence="3" key="1">
    <citation type="submission" date="2020-06" db="EMBL/GenBank/DDBJ databases">
        <authorList>
            <consortium name="Wellcome Sanger Institute Data Sharing"/>
        </authorList>
    </citation>
    <scope>NUCLEOTIDE SEQUENCE [LARGE SCALE GENOMIC DNA]</scope>
</reference>
<evidence type="ECO:0000313" key="4">
    <source>
        <dbReference type="Proteomes" id="UP000694680"/>
    </source>
</evidence>
<dbReference type="InterPro" id="IPR050996">
    <property type="entry name" value="Docking_Protein_DOK"/>
</dbReference>
<feature type="domain" description="IRS-type PTB" evidence="2">
    <location>
        <begin position="145"/>
        <end position="249"/>
    </location>
</feature>
<dbReference type="GO" id="GO:0043410">
    <property type="term" value="P:positive regulation of MAPK cascade"/>
    <property type="evidence" value="ECO:0007669"/>
    <property type="project" value="TreeGrafter"/>
</dbReference>
<organism evidence="3 4">
    <name type="scientific">Gouania willdenowi</name>
    <name type="common">Blunt-snouted clingfish</name>
    <name type="synonym">Lepadogaster willdenowi</name>
    <dbReference type="NCBI Taxonomy" id="441366"/>
    <lineage>
        <taxon>Eukaryota</taxon>
        <taxon>Metazoa</taxon>
        <taxon>Chordata</taxon>
        <taxon>Craniata</taxon>
        <taxon>Vertebrata</taxon>
        <taxon>Euteleostomi</taxon>
        <taxon>Actinopterygii</taxon>
        <taxon>Neopterygii</taxon>
        <taxon>Teleostei</taxon>
        <taxon>Neoteleostei</taxon>
        <taxon>Acanthomorphata</taxon>
        <taxon>Ovalentaria</taxon>
        <taxon>Blenniimorphae</taxon>
        <taxon>Blenniiformes</taxon>
        <taxon>Gobiesocoidei</taxon>
        <taxon>Gobiesocidae</taxon>
        <taxon>Gobiesocinae</taxon>
        <taxon>Gouania</taxon>
    </lineage>
</organism>
<dbReference type="InterPro" id="IPR011993">
    <property type="entry name" value="PH-like_dom_sf"/>
</dbReference>
<dbReference type="PANTHER" id="PTHR21258">
    <property type="entry name" value="DOCKING PROTEIN RELATED"/>
    <property type="match status" value="1"/>
</dbReference>
<accession>A0A8C5D6Z1</accession>
<protein>
    <submittedName>
        <fullName evidence="3">Docking protein 1-like</fullName>
    </submittedName>
</protein>
<dbReference type="InterPro" id="IPR002404">
    <property type="entry name" value="IRS_PTB"/>
</dbReference>
<dbReference type="GO" id="GO:0005737">
    <property type="term" value="C:cytoplasm"/>
    <property type="evidence" value="ECO:0007669"/>
    <property type="project" value="TreeGrafter"/>
</dbReference>
<feature type="compositionally biased region" description="Polar residues" evidence="1">
    <location>
        <begin position="288"/>
        <end position="303"/>
    </location>
</feature>
<dbReference type="Ensembl" id="ENSGWIT00000001390.1">
    <property type="protein sequence ID" value="ENSGWIP00000001285.1"/>
    <property type="gene ID" value="ENSGWIG00000000756.1"/>
</dbReference>
<dbReference type="RefSeq" id="XP_028299904.1">
    <property type="nucleotide sequence ID" value="XM_028444103.1"/>
</dbReference>
<name>A0A8C5D6Z1_GOUWI</name>
<sequence>METPTKTGTVYLQPHRQGKKWKPVCLSVFSRAEPRLEIQPISGGAARGNHGNRRHHQTVMEKKMKVVLLSELINVLRLPPNAEACPMDNMSAFCVQTEDRTMVFAALKDDCVDWVDKLSQSCCQKPGGSMKPLMEENQIYVSTDEVPGFWIVVQRTEAAVHCGLQGAYLLEVGPEALMLRERHKKSVVRAWPYELLRRYGTDKLALTIEAGRRCDSGPGTFIFQTRQAENIFSLIQSSIKRKSLPTAPGQSEAEATQNKSSLLVDDVQDCVSLGAPPAPITFMPLPSVPTQKKSSADQTQSRSDVIYDEPMECLKSVRSTTALYVDPASILPLKPPCSAITQPGPKTMKDSEDSEYSEVFDCVKEKVVQSDEQKTCFTDEPIYAEPTCSKKKEEKREATPDPFSHLYAQVCKSRSMECSSAPNSEQSTVTSTYDGSTGDVIYENLGII</sequence>
<feature type="region of interest" description="Disordered" evidence="1">
    <location>
        <begin position="281"/>
        <end position="304"/>
    </location>
</feature>
<evidence type="ECO:0000256" key="1">
    <source>
        <dbReference type="SAM" id="MobiDB-lite"/>
    </source>
</evidence>
<dbReference type="SMART" id="SM01244">
    <property type="entry name" value="IRS"/>
    <property type="match status" value="1"/>
</dbReference>
<reference evidence="3" key="2">
    <citation type="submission" date="2025-08" db="UniProtKB">
        <authorList>
            <consortium name="Ensembl"/>
        </authorList>
    </citation>
    <scope>IDENTIFICATION</scope>
</reference>
<dbReference type="GO" id="GO:0007265">
    <property type="term" value="P:Ras protein signal transduction"/>
    <property type="evidence" value="ECO:0007669"/>
    <property type="project" value="TreeGrafter"/>
</dbReference>
<evidence type="ECO:0000313" key="3">
    <source>
        <dbReference type="Ensembl" id="ENSGWIP00000001285.1"/>
    </source>
</evidence>
<dbReference type="PANTHER" id="PTHR21258:SF46">
    <property type="entry name" value="DOCKING PROTEIN 1"/>
    <property type="match status" value="1"/>
</dbReference>
<dbReference type="Pfam" id="PF02174">
    <property type="entry name" value="IRS"/>
    <property type="match status" value="1"/>
</dbReference>
<dbReference type="Gene3D" id="2.30.29.30">
    <property type="entry name" value="Pleckstrin-homology domain (PH domain)/Phosphotyrosine-binding domain (PTB)"/>
    <property type="match status" value="2"/>
</dbReference>
<dbReference type="AlphaFoldDB" id="A0A8C5D6Z1"/>
<dbReference type="GeneID" id="114461759"/>
<dbReference type="GO" id="GO:0007169">
    <property type="term" value="P:cell surface receptor protein tyrosine kinase signaling pathway"/>
    <property type="evidence" value="ECO:0007669"/>
    <property type="project" value="TreeGrafter"/>
</dbReference>
<gene>
    <name evidence="3" type="primary">LOC114461759</name>
</gene>
<keyword evidence="4" id="KW-1185">Reference proteome</keyword>
<dbReference type="PROSITE" id="PS51064">
    <property type="entry name" value="IRS_PTB"/>
    <property type="match status" value="1"/>
</dbReference>
<dbReference type="SMART" id="SM00310">
    <property type="entry name" value="PTBI"/>
    <property type="match status" value="1"/>
</dbReference>
<evidence type="ECO:0000259" key="2">
    <source>
        <dbReference type="PROSITE" id="PS51064"/>
    </source>
</evidence>
<dbReference type="Proteomes" id="UP000694680">
    <property type="component" value="Chromosome 1"/>
</dbReference>